<dbReference type="AlphaFoldDB" id="A0A8H3FNR2"/>
<dbReference type="EMBL" id="CAJPDT010000042">
    <property type="protein sequence ID" value="CAF9926252.1"/>
    <property type="molecule type" value="Genomic_DNA"/>
</dbReference>
<dbReference type="Proteomes" id="UP000664534">
    <property type="component" value="Unassembled WGS sequence"/>
</dbReference>
<feature type="compositionally biased region" description="Polar residues" evidence="1">
    <location>
        <begin position="45"/>
        <end position="58"/>
    </location>
</feature>
<keyword evidence="3" id="KW-1185">Reference proteome</keyword>
<feature type="compositionally biased region" description="Basic and acidic residues" evidence="1">
    <location>
        <begin position="59"/>
        <end position="87"/>
    </location>
</feature>
<feature type="compositionally biased region" description="Polar residues" evidence="1">
    <location>
        <begin position="19"/>
        <end position="35"/>
    </location>
</feature>
<name>A0A8H3FNR2_9LECA</name>
<organism evidence="2 3">
    <name type="scientific">Imshaugia aleurites</name>
    <dbReference type="NCBI Taxonomy" id="172621"/>
    <lineage>
        <taxon>Eukaryota</taxon>
        <taxon>Fungi</taxon>
        <taxon>Dikarya</taxon>
        <taxon>Ascomycota</taxon>
        <taxon>Pezizomycotina</taxon>
        <taxon>Lecanoromycetes</taxon>
        <taxon>OSLEUM clade</taxon>
        <taxon>Lecanoromycetidae</taxon>
        <taxon>Lecanorales</taxon>
        <taxon>Lecanorineae</taxon>
        <taxon>Parmeliaceae</taxon>
        <taxon>Imshaugia</taxon>
    </lineage>
</organism>
<protein>
    <submittedName>
        <fullName evidence="2">Uncharacterized protein</fullName>
    </submittedName>
</protein>
<sequence length="136" mass="15343">MSYPHRDPSRNPPLLQAPATRSRSLSPAKTEQNRGVNADEEKQSRSPSPQEGKQSRNVSPDREKQSRSLSPKKEKQSRSVSPDKEKSVSPIKGIQSLRDDGMRDPPSDTHKYPLKIQEYLLELAELPDGFIPRSLE</sequence>
<comment type="caution">
    <text evidence="2">The sequence shown here is derived from an EMBL/GenBank/DDBJ whole genome shotgun (WGS) entry which is preliminary data.</text>
</comment>
<feature type="non-terminal residue" evidence="2">
    <location>
        <position position="136"/>
    </location>
</feature>
<gene>
    <name evidence="2" type="ORF">IMSHALPRED_006920</name>
</gene>
<accession>A0A8H3FNR2</accession>
<evidence type="ECO:0000256" key="1">
    <source>
        <dbReference type="SAM" id="MobiDB-lite"/>
    </source>
</evidence>
<evidence type="ECO:0000313" key="2">
    <source>
        <dbReference type="EMBL" id="CAF9926252.1"/>
    </source>
</evidence>
<feature type="region of interest" description="Disordered" evidence="1">
    <location>
        <begin position="1"/>
        <end position="111"/>
    </location>
</feature>
<proteinExistence type="predicted"/>
<evidence type="ECO:0000313" key="3">
    <source>
        <dbReference type="Proteomes" id="UP000664534"/>
    </source>
</evidence>
<feature type="compositionally biased region" description="Basic and acidic residues" evidence="1">
    <location>
        <begin position="97"/>
        <end position="111"/>
    </location>
</feature>
<reference evidence="2" key="1">
    <citation type="submission" date="2021-03" db="EMBL/GenBank/DDBJ databases">
        <authorList>
            <person name="Tagirdzhanova G."/>
        </authorList>
    </citation>
    <scope>NUCLEOTIDE SEQUENCE</scope>
</reference>